<organism evidence="3">
    <name type="scientific">Chaetoceros debilis</name>
    <dbReference type="NCBI Taxonomy" id="122233"/>
    <lineage>
        <taxon>Eukaryota</taxon>
        <taxon>Sar</taxon>
        <taxon>Stramenopiles</taxon>
        <taxon>Ochrophyta</taxon>
        <taxon>Bacillariophyta</taxon>
        <taxon>Coscinodiscophyceae</taxon>
        <taxon>Chaetocerotophycidae</taxon>
        <taxon>Chaetocerotales</taxon>
        <taxon>Chaetocerotaceae</taxon>
        <taxon>Chaetoceros</taxon>
    </lineage>
</organism>
<evidence type="ECO:0000259" key="2">
    <source>
        <dbReference type="Pfam" id="PF01764"/>
    </source>
</evidence>
<protein>
    <recommendedName>
        <fullName evidence="2">Fungal lipase-type domain-containing protein</fullName>
    </recommendedName>
</protein>
<name>A0A7S3VD90_9STRA</name>
<gene>
    <name evidence="3" type="ORF">CDEB00056_LOCUS17809</name>
</gene>
<feature type="compositionally biased region" description="Polar residues" evidence="1">
    <location>
        <begin position="87"/>
        <end position="101"/>
    </location>
</feature>
<accession>A0A7S3VD90</accession>
<evidence type="ECO:0000313" key="3">
    <source>
        <dbReference type="EMBL" id="CAE0472956.1"/>
    </source>
</evidence>
<dbReference type="SUPFAM" id="SSF53474">
    <property type="entry name" value="alpha/beta-Hydrolases"/>
    <property type="match status" value="1"/>
</dbReference>
<proteinExistence type="predicted"/>
<feature type="compositionally biased region" description="Polar residues" evidence="1">
    <location>
        <begin position="135"/>
        <end position="158"/>
    </location>
</feature>
<dbReference type="Pfam" id="PF01764">
    <property type="entry name" value="Lipase_3"/>
    <property type="match status" value="1"/>
</dbReference>
<feature type="region of interest" description="Disordered" evidence="1">
    <location>
        <begin position="30"/>
        <end position="161"/>
    </location>
</feature>
<evidence type="ECO:0000256" key="1">
    <source>
        <dbReference type="SAM" id="MobiDB-lite"/>
    </source>
</evidence>
<feature type="compositionally biased region" description="Polar residues" evidence="1">
    <location>
        <begin position="62"/>
        <end position="77"/>
    </location>
</feature>
<dbReference type="Gene3D" id="3.40.50.1820">
    <property type="entry name" value="alpha/beta hydrolase"/>
    <property type="match status" value="1"/>
</dbReference>
<dbReference type="InterPro" id="IPR029058">
    <property type="entry name" value="AB_hydrolase_fold"/>
</dbReference>
<dbReference type="InterPro" id="IPR051218">
    <property type="entry name" value="Sec_MonoDiacylglyc_Lipase"/>
</dbReference>
<dbReference type="PANTHER" id="PTHR45856:SF24">
    <property type="entry name" value="FUNGAL LIPASE-LIKE DOMAIN-CONTAINING PROTEIN"/>
    <property type="match status" value="1"/>
</dbReference>
<dbReference type="EMBL" id="HBIO01023174">
    <property type="protein sequence ID" value="CAE0472956.1"/>
    <property type="molecule type" value="Transcribed_RNA"/>
</dbReference>
<dbReference type="AlphaFoldDB" id="A0A7S3VD90"/>
<reference evidence="3" key="1">
    <citation type="submission" date="2021-01" db="EMBL/GenBank/DDBJ databases">
        <authorList>
            <person name="Corre E."/>
            <person name="Pelletier E."/>
            <person name="Niang G."/>
            <person name="Scheremetjew M."/>
            <person name="Finn R."/>
            <person name="Kale V."/>
            <person name="Holt S."/>
            <person name="Cochrane G."/>
            <person name="Meng A."/>
            <person name="Brown T."/>
            <person name="Cohen L."/>
        </authorList>
    </citation>
    <scope>NUCLEOTIDE SEQUENCE</scope>
    <source>
        <strain evidence="3">MM31A-1</strain>
    </source>
</reference>
<feature type="compositionally biased region" description="Low complexity" evidence="1">
    <location>
        <begin position="107"/>
        <end position="120"/>
    </location>
</feature>
<dbReference type="GO" id="GO:0006629">
    <property type="term" value="P:lipid metabolic process"/>
    <property type="evidence" value="ECO:0007669"/>
    <property type="project" value="InterPro"/>
</dbReference>
<dbReference type="PANTHER" id="PTHR45856">
    <property type="entry name" value="ALPHA/BETA-HYDROLASES SUPERFAMILY PROTEIN"/>
    <property type="match status" value="1"/>
</dbReference>
<sequence>MNNNIPVPSSPSPAFGLALASASKVRASASHRKTYSDYSHTSTGTGTGTGTNTAMLLDFGKENNQPNLGKKNANTRTPGAKGLVVVQEQQQKYSSRSSKTPLGNMKTNNTSASASVSNSTPRIRKPKPSAMGNITHGSVNTNNTKSNKMPTLPTTPVSNMLKRKNPTSTSAFNNDNGIGNGISRGTGAAAGIMSSIKKKGTKLLKKSQALTPPRHINVGCKTTTPLRRIQFSRAETPGQKLDMLFAASASASATDSENTSNDENGKFKVRRSSIKHSRNTLFAAPSPGQCTLTLSPKFKNAKQYEIRTSEMDPTAFQVEIPSHESILVNCKLCATMDNYVELGGVDFDFSDLMPWGTRKKKVHTGIQNTRTGADSGGAGRASTVLTRPAAATRTNSEDLHALLMGTGTTGGNVVGPNTENRAGNQMIGAINTSQIGENPILANLHDAVKDIVVEGFFREYYEDPNREDGLGRVEVCVFSSSELNQFYVVFRGSSDVQNRPVNGTQEKAGKKASRDRTKRWLNSSTIHSRKTELNIEGDINSLIMNAYNCGLEHQLFTLLNRLTNLRKFCDVKIIGHSFGGALATIVAHKYASLRPATRIRCNVFGSPRVGGDTFRNDIHTLPNLNIIRVERGSDPFISMPEGPEWKHVGHSLRISQSALVTSLATPAETRPVDFQLHRFDKHRPASNLVTASVNSVNNLRKLKIGNEIKSYQKDLDKVASLNLPWIGSFVGFEVEGIPHGYYA</sequence>
<dbReference type="InterPro" id="IPR002921">
    <property type="entry name" value="Fungal_lipase-type"/>
</dbReference>
<feature type="domain" description="Fungal lipase-type" evidence="2">
    <location>
        <begin position="516"/>
        <end position="636"/>
    </location>
</feature>